<feature type="compositionally biased region" description="Acidic residues" evidence="2">
    <location>
        <begin position="888"/>
        <end position="900"/>
    </location>
</feature>
<dbReference type="InterPro" id="IPR039537">
    <property type="entry name" value="Retrotran_Ty1/copia-like"/>
</dbReference>
<feature type="compositionally biased region" description="Polar residues" evidence="2">
    <location>
        <begin position="946"/>
        <end position="959"/>
    </location>
</feature>
<name>A0ABQ5EG43_9ASTR</name>
<dbReference type="InterPro" id="IPR036397">
    <property type="entry name" value="RNaseH_sf"/>
</dbReference>
<evidence type="ECO:0000259" key="3">
    <source>
        <dbReference type="Pfam" id="PF22936"/>
    </source>
</evidence>
<feature type="compositionally biased region" description="Low complexity" evidence="2">
    <location>
        <begin position="110"/>
        <end position="122"/>
    </location>
</feature>
<keyword evidence="1" id="KW-0378">Hydrolase</keyword>
<evidence type="ECO:0000313" key="4">
    <source>
        <dbReference type="EMBL" id="GJT49777.1"/>
    </source>
</evidence>
<feature type="compositionally biased region" description="Low complexity" evidence="2">
    <location>
        <begin position="638"/>
        <end position="655"/>
    </location>
</feature>
<dbReference type="InterPro" id="IPR054722">
    <property type="entry name" value="PolX-like_BBD"/>
</dbReference>
<reference evidence="4" key="1">
    <citation type="journal article" date="2022" name="Int. J. Mol. Sci.">
        <title>Draft Genome of Tanacetum Coccineum: Genomic Comparison of Closely Related Tanacetum-Family Plants.</title>
        <authorList>
            <person name="Yamashiro T."/>
            <person name="Shiraishi A."/>
            <person name="Nakayama K."/>
            <person name="Satake H."/>
        </authorList>
    </citation>
    <scope>NUCLEOTIDE SEQUENCE</scope>
</reference>
<reference evidence="4" key="2">
    <citation type="submission" date="2022-01" db="EMBL/GenBank/DDBJ databases">
        <authorList>
            <person name="Yamashiro T."/>
            <person name="Shiraishi A."/>
            <person name="Satake H."/>
            <person name="Nakayama K."/>
        </authorList>
    </citation>
    <scope>NUCLEOTIDE SEQUENCE</scope>
</reference>
<dbReference type="Gene3D" id="3.30.420.10">
    <property type="entry name" value="Ribonuclease H-like superfamily/Ribonuclease H"/>
    <property type="match status" value="1"/>
</dbReference>
<dbReference type="PANTHER" id="PTHR42648:SF32">
    <property type="entry name" value="RIBONUCLEASE H-LIKE DOMAIN, GAG-PRE-INTEGRASE DOMAIN PROTEIN-RELATED"/>
    <property type="match status" value="1"/>
</dbReference>
<dbReference type="InterPro" id="IPR012337">
    <property type="entry name" value="RNaseH-like_sf"/>
</dbReference>
<feature type="domain" description="Retrovirus-related Pol polyprotein from transposon TNT 1-94-like beta-barrel" evidence="3">
    <location>
        <begin position="267"/>
        <end position="339"/>
    </location>
</feature>
<feature type="compositionally biased region" description="Polar residues" evidence="2">
    <location>
        <begin position="967"/>
        <end position="983"/>
    </location>
</feature>
<comment type="caution">
    <text evidence="4">The sequence shown here is derived from an EMBL/GenBank/DDBJ whole genome shotgun (WGS) entry which is preliminary data.</text>
</comment>
<dbReference type="Pfam" id="PF22936">
    <property type="entry name" value="Pol_BBD"/>
    <property type="match status" value="1"/>
</dbReference>
<evidence type="ECO:0000256" key="2">
    <source>
        <dbReference type="SAM" id="MobiDB-lite"/>
    </source>
</evidence>
<evidence type="ECO:0000256" key="1">
    <source>
        <dbReference type="ARBA" id="ARBA00022670"/>
    </source>
</evidence>
<protein>
    <submittedName>
        <fullName evidence="4">Ribonuclease H-like domain-containing protein</fullName>
    </submittedName>
</protein>
<dbReference type="PANTHER" id="PTHR42648">
    <property type="entry name" value="TRANSPOSASE, PUTATIVE-RELATED"/>
    <property type="match status" value="1"/>
</dbReference>
<accession>A0ABQ5EG43</accession>
<keyword evidence="1" id="KW-0645">Protease</keyword>
<dbReference type="SUPFAM" id="SSF53098">
    <property type="entry name" value="Ribonuclease H-like"/>
    <property type="match status" value="1"/>
</dbReference>
<dbReference type="EMBL" id="BQNB010016266">
    <property type="protein sequence ID" value="GJT49777.1"/>
    <property type="molecule type" value="Genomic_DNA"/>
</dbReference>
<feature type="compositionally biased region" description="Basic residues" evidence="2">
    <location>
        <begin position="913"/>
        <end position="927"/>
    </location>
</feature>
<organism evidence="4 5">
    <name type="scientific">Tanacetum coccineum</name>
    <dbReference type="NCBI Taxonomy" id="301880"/>
    <lineage>
        <taxon>Eukaryota</taxon>
        <taxon>Viridiplantae</taxon>
        <taxon>Streptophyta</taxon>
        <taxon>Embryophyta</taxon>
        <taxon>Tracheophyta</taxon>
        <taxon>Spermatophyta</taxon>
        <taxon>Magnoliopsida</taxon>
        <taxon>eudicotyledons</taxon>
        <taxon>Gunneridae</taxon>
        <taxon>Pentapetalae</taxon>
        <taxon>asterids</taxon>
        <taxon>campanulids</taxon>
        <taxon>Asterales</taxon>
        <taxon>Asteraceae</taxon>
        <taxon>Asteroideae</taxon>
        <taxon>Anthemideae</taxon>
        <taxon>Anthemidinae</taxon>
        <taxon>Tanacetum</taxon>
    </lineage>
</organism>
<feature type="region of interest" description="Disordered" evidence="2">
    <location>
        <begin position="104"/>
        <end position="125"/>
    </location>
</feature>
<gene>
    <name evidence="4" type="ORF">Tco_0975934</name>
</gene>
<sequence length="983" mass="111565">MDLNKDPYYSALREEEIIYTNAYKEALLDEERFLIQKSKIEWLKEGDQNNAYFYNYIKGRMSKSRIDSVHDDSGNLNGNSKKRISTEKEAVVRILLQKSRATNKVKSGHTGPYSTYTPSTSSNNIPEREVPAGFADEVIYSLFAKQSEDLDLLHEDLEQIDDVDIEEMDINWQIAMIAIRMKKFYKKTGRTGDTIQGSNDGKKIDSFYQDQGAGKKEQNQNCLLTMDDGVVNWGEHTVEEEETNHALMAISSNNEDHPLKNMVDRGIFDSGCSGHMTGNKDQLEDFEEFNGGSVTFGGSKGYITGKGRIRVGNLDFDSVSFVKELGHFNLFSISQICDKQHKVLFTETECLVVSSDFKMPNENQILLKVPRHHNMYSFDMRLGRINFKNLNKLVKGNLVRGLPSKGDKGIKQEYSNARTPQQNGVAKRMNRTLIEVARTMLADSLLPTTFWAEAVSTACYIFNSKKAESQESPQIQRKRDLDKNFQQEKELILVVSQLILVVLIPDDSPMPELEIFHKSDTRIFDEVSYDEEGRKLDFNSPPTEIENRSYQYDLSTNPTIYDSLVKQFWQTATANTLADGTLELHATIDTTKYTITEASIRDKLHLEDASGITMLPNNEIFLKGDRANWVKHDPGVAPSQPSSSTIPVPSTSLPPEQSPPPIPTHIHASIPTPIPEIDPKPMEHTFEEPSLAHQHFSPPQEHAQEQILVQKVKKLEGLVTPSKSIVNISEEEQVEDISPNTFEAAKTLSRVASQKPKSIDKGRRYKRRKETKGKKVVTSLDFQKNVILVLKELILLKELLLAVLKRKLVLLTEATSDDTLEKKKRQNKYTWITLSIKESQKKMIKISNKEKKAHVQLKLSITQMKIGILLEQRLTNARVVKEPLNKDDSEDSDEASEQDDSASGTDISTITRKPSKTGKHKHEKRKGTKEAKDSKPKPRKVKKSKLWSTFSQPWSTEVNPQKDRSSKVTTLVPQVFRNYTNDP</sequence>
<feature type="region of interest" description="Disordered" evidence="2">
    <location>
        <begin position="632"/>
        <end position="665"/>
    </location>
</feature>
<evidence type="ECO:0000313" key="5">
    <source>
        <dbReference type="Proteomes" id="UP001151760"/>
    </source>
</evidence>
<feature type="region of interest" description="Disordered" evidence="2">
    <location>
        <begin position="881"/>
        <end position="983"/>
    </location>
</feature>
<keyword evidence="5" id="KW-1185">Reference proteome</keyword>
<proteinExistence type="predicted"/>
<dbReference type="Proteomes" id="UP001151760">
    <property type="component" value="Unassembled WGS sequence"/>
</dbReference>